<dbReference type="InterPro" id="IPR015422">
    <property type="entry name" value="PyrdxlP-dep_Trfase_small"/>
</dbReference>
<evidence type="ECO:0000256" key="5">
    <source>
        <dbReference type="ARBA" id="ARBA00022898"/>
    </source>
</evidence>
<dbReference type="NCBIfam" id="NF005976">
    <property type="entry name" value="PRK08064.1"/>
    <property type="match status" value="1"/>
</dbReference>
<comment type="similarity">
    <text evidence="2 9">Belongs to the trans-sulfuration enzymes family.</text>
</comment>
<dbReference type="PIRSF" id="PIRSF001434">
    <property type="entry name" value="CGS"/>
    <property type="match status" value="1"/>
</dbReference>
<proteinExistence type="inferred from homology"/>
<keyword evidence="5 8" id="KW-0663">Pyridoxal phosphate</keyword>
<dbReference type="InterPro" id="IPR015424">
    <property type="entry name" value="PyrdxlP-dep_Trfase"/>
</dbReference>
<sequence length="395" mass="43285">MSIYKDKLETKLIHASSNPDIEQKTGAVNVPIYLSSTFHQASFDDFGPFDYSRSGNPTREALEQKITELEGGVRGLAFASGMAAISSAFMLLSAGDHVVISEDVYGGTYRFVTKVLTQFKIDHTFVNMTDLNAISNAIQPNTKVIYIETPSNPCLNITDIEAVVEIAKEHNCLTFLDNTFMTPLCQNPLQLGVDVVLHSATKFLSGHSDIIAGLAITKNEELGKRLAFIQNSFGAILGAQDSYLLIQGMKTLGTRLKQSSESAQHIATYLHHHQLIEEVYYPGLSFHPGHDIHVKQSHGFGAVLSFRLPNKEIAKAFIEHVRIPVFAVSLGAVESILSYPATMSHAAMSKEEREKRGITDGLLRLSVGLEHVDDLIADFEQALQAASQKAKAQSL</sequence>
<feature type="modified residue" description="N6-(pyridoxal phosphate)lysine" evidence="8">
    <location>
        <position position="202"/>
    </location>
</feature>
<dbReference type="RefSeq" id="WP_003332903.1">
    <property type="nucleotide sequence ID" value="NZ_AJLR01000147.1"/>
</dbReference>
<evidence type="ECO:0000256" key="4">
    <source>
        <dbReference type="ARBA" id="ARBA00022605"/>
    </source>
</evidence>
<dbReference type="GeneID" id="89468751"/>
<name>K6CSQ2_SCHAZ</name>
<evidence type="ECO:0000256" key="8">
    <source>
        <dbReference type="PIRSR" id="PIRSR001434-2"/>
    </source>
</evidence>
<keyword evidence="4" id="KW-0028">Amino-acid biosynthesis</keyword>
<dbReference type="FunFam" id="3.90.1150.10:FF:000033">
    <property type="entry name" value="Cystathionine gamma-synthase"/>
    <property type="match status" value="1"/>
</dbReference>
<dbReference type="GO" id="GO:0005737">
    <property type="term" value="C:cytoplasm"/>
    <property type="evidence" value="ECO:0007669"/>
    <property type="project" value="TreeGrafter"/>
</dbReference>
<evidence type="ECO:0000256" key="6">
    <source>
        <dbReference type="ARBA" id="ARBA00023167"/>
    </source>
</evidence>
<evidence type="ECO:0000313" key="10">
    <source>
        <dbReference type="EMBL" id="EKN63272.1"/>
    </source>
</evidence>
<keyword evidence="6" id="KW-0486">Methionine biosynthesis</keyword>
<dbReference type="FunFam" id="3.40.640.10:FF:000009">
    <property type="entry name" value="Cystathionine gamma-synthase homolog"/>
    <property type="match status" value="1"/>
</dbReference>
<evidence type="ECO:0000256" key="3">
    <source>
        <dbReference type="ARBA" id="ARBA00012224"/>
    </source>
</evidence>
<evidence type="ECO:0000256" key="2">
    <source>
        <dbReference type="ARBA" id="ARBA00009077"/>
    </source>
</evidence>
<keyword evidence="7 10" id="KW-0456">Lyase</keyword>
<gene>
    <name evidence="10" type="ORF">BAZO_18506</name>
</gene>
<accession>K6CSQ2</accession>
<dbReference type="Gene3D" id="3.40.640.10">
    <property type="entry name" value="Type I PLP-dependent aspartate aminotransferase-like (Major domain)"/>
    <property type="match status" value="1"/>
</dbReference>
<dbReference type="SUPFAM" id="SSF53383">
    <property type="entry name" value="PLP-dependent transferases"/>
    <property type="match status" value="1"/>
</dbReference>
<dbReference type="InterPro" id="IPR000277">
    <property type="entry name" value="Cys/Met-Metab_PyrdxlP-dep_enz"/>
</dbReference>
<dbReference type="Pfam" id="PF01053">
    <property type="entry name" value="Cys_Met_Meta_PP"/>
    <property type="match status" value="1"/>
</dbReference>
<organism evidence="10 11">
    <name type="scientific">Schinkia azotoformans LMG 9581</name>
    <dbReference type="NCBI Taxonomy" id="1131731"/>
    <lineage>
        <taxon>Bacteria</taxon>
        <taxon>Bacillati</taxon>
        <taxon>Bacillota</taxon>
        <taxon>Bacilli</taxon>
        <taxon>Bacillales</taxon>
        <taxon>Bacillaceae</taxon>
        <taxon>Calidifontibacillus/Schinkia group</taxon>
        <taxon>Schinkia</taxon>
    </lineage>
</organism>
<dbReference type="InterPro" id="IPR015421">
    <property type="entry name" value="PyrdxlP-dep_Trfase_major"/>
</dbReference>
<dbReference type="PATRIC" id="fig|1131731.3.peg.3774"/>
<dbReference type="EC" id="4.4.1.13" evidence="3"/>
<comment type="cofactor">
    <cofactor evidence="1 9">
        <name>pyridoxal 5'-phosphate</name>
        <dbReference type="ChEBI" id="CHEBI:597326"/>
    </cofactor>
</comment>
<keyword evidence="11" id="KW-1185">Reference proteome</keyword>
<dbReference type="CDD" id="cd00614">
    <property type="entry name" value="CGS_like"/>
    <property type="match status" value="1"/>
</dbReference>
<dbReference type="GO" id="GO:0019346">
    <property type="term" value="P:transsulfuration"/>
    <property type="evidence" value="ECO:0007669"/>
    <property type="project" value="InterPro"/>
</dbReference>
<evidence type="ECO:0000256" key="7">
    <source>
        <dbReference type="ARBA" id="ARBA00023239"/>
    </source>
</evidence>
<reference evidence="10 11" key="1">
    <citation type="journal article" date="2012" name="Front. Microbiol.">
        <title>Redundancy and modularity in membrane-associated dissimilatory nitrate reduction in Bacillus.</title>
        <authorList>
            <person name="Heylen K."/>
            <person name="Keltjens J."/>
        </authorList>
    </citation>
    <scope>NUCLEOTIDE SEQUENCE [LARGE SCALE GENOMIC DNA]</scope>
    <source>
        <strain evidence="10 11">LMG 9581</strain>
    </source>
</reference>
<dbReference type="PANTHER" id="PTHR11808">
    <property type="entry name" value="TRANS-SULFURATION ENZYME FAMILY MEMBER"/>
    <property type="match status" value="1"/>
</dbReference>
<evidence type="ECO:0000313" key="11">
    <source>
        <dbReference type="Proteomes" id="UP000006315"/>
    </source>
</evidence>
<dbReference type="STRING" id="1131731.BAZO_18506"/>
<dbReference type="PROSITE" id="PS00868">
    <property type="entry name" value="CYS_MET_METAB_PP"/>
    <property type="match status" value="1"/>
</dbReference>
<dbReference type="AlphaFoldDB" id="K6CSQ2"/>
<dbReference type="Gene3D" id="3.90.1150.10">
    <property type="entry name" value="Aspartate Aminotransferase, domain 1"/>
    <property type="match status" value="1"/>
</dbReference>
<dbReference type="EMBL" id="AJLR01000147">
    <property type="protein sequence ID" value="EKN63272.1"/>
    <property type="molecule type" value="Genomic_DNA"/>
</dbReference>
<evidence type="ECO:0000256" key="1">
    <source>
        <dbReference type="ARBA" id="ARBA00001933"/>
    </source>
</evidence>
<dbReference type="GO" id="GO:0009086">
    <property type="term" value="P:methionine biosynthetic process"/>
    <property type="evidence" value="ECO:0007669"/>
    <property type="project" value="UniProtKB-KW"/>
</dbReference>
<dbReference type="GO" id="GO:0030170">
    <property type="term" value="F:pyridoxal phosphate binding"/>
    <property type="evidence" value="ECO:0007669"/>
    <property type="project" value="InterPro"/>
</dbReference>
<dbReference type="PANTHER" id="PTHR11808:SF50">
    <property type="entry name" value="CYSTATHIONINE BETA-LYASE"/>
    <property type="match status" value="1"/>
</dbReference>
<dbReference type="Proteomes" id="UP000006315">
    <property type="component" value="Unassembled WGS sequence"/>
</dbReference>
<dbReference type="InterPro" id="IPR054542">
    <property type="entry name" value="Cys_met_metab_PP"/>
</dbReference>
<protein>
    <recommendedName>
        <fullName evidence="3">cysteine-S-conjugate beta-lyase</fullName>
        <ecNumber evidence="3">4.4.1.13</ecNumber>
    </recommendedName>
</protein>
<comment type="caution">
    <text evidence="10">The sequence shown here is derived from an EMBL/GenBank/DDBJ whole genome shotgun (WGS) entry which is preliminary data.</text>
</comment>
<dbReference type="GO" id="GO:0047804">
    <property type="term" value="F:cysteine-S-conjugate beta-lyase activity"/>
    <property type="evidence" value="ECO:0007669"/>
    <property type="project" value="UniProtKB-EC"/>
</dbReference>
<evidence type="ECO:0000256" key="9">
    <source>
        <dbReference type="RuleBase" id="RU362118"/>
    </source>
</evidence>